<feature type="signal peptide" evidence="2">
    <location>
        <begin position="1"/>
        <end position="25"/>
    </location>
</feature>
<keyword evidence="2" id="KW-0732">Signal</keyword>
<evidence type="ECO:0000256" key="2">
    <source>
        <dbReference type="SAM" id="SignalP"/>
    </source>
</evidence>
<dbReference type="Proteomes" id="UP000308760">
    <property type="component" value="Unassembled WGS sequence"/>
</dbReference>
<organism evidence="3 4">
    <name type="scientific">Glycomyces buryatensis</name>
    <dbReference type="NCBI Taxonomy" id="2570927"/>
    <lineage>
        <taxon>Bacteria</taxon>
        <taxon>Bacillati</taxon>
        <taxon>Actinomycetota</taxon>
        <taxon>Actinomycetes</taxon>
        <taxon>Glycomycetales</taxon>
        <taxon>Glycomycetaceae</taxon>
        <taxon>Glycomyces</taxon>
    </lineage>
</organism>
<dbReference type="RefSeq" id="WP_136537644.1">
    <property type="nucleotide sequence ID" value="NZ_STGY01000086.1"/>
</dbReference>
<feature type="region of interest" description="Disordered" evidence="1">
    <location>
        <begin position="29"/>
        <end position="72"/>
    </location>
</feature>
<reference evidence="3 4" key="2">
    <citation type="submission" date="2019-05" db="EMBL/GenBank/DDBJ databases">
        <title>Glycomyces buryatensis sp. nov.</title>
        <authorList>
            <person name="Nikitina E."/>
        </authorList>
    </citation>
    <scope>NUCLEOTIDE SEQUENCE [LARGE SCALE GENOMIC DNA]</scope>
    <source>
        <strain evidence="3 4">18</strain>
    </source>
</reference>
<name>A0A4S8PRR1_9ACTN</name>
<feature type="chain" id="PRO_5038449024" evidence="2">
    <location>
        <begin position="26"/>
        <end position="161"/>
    </location>
</feature>
<evidence type="ECO:0000256" key="1">
    <source>
        <dbReference type="SAM" id="MobiDB-lite"/>
    </source>
</evidence>
<protein>
    <submittedName>
        <fullName evidence="3">Uncharacterized protein</fullName>
    </submittedName>
</protein>
<reference evidence="4" key="1">
    <citation type="submission" date="2019-04" db="EMBL/GenBank/DDBJ databases">
        <title>Nocardioides xinjiangensis sp. nov.</title>
        <authorList>
            <person name="Liu S."/>
        </authorList>
    </citation>
    <scope>NUCLEOTIDE SEQUENCE [LARGE SCALE GENOMIC DNA]</scope>
    <source>
        <strain evidence="4">18</strain>
    </source>
</reference>
<feature type="compositionally biased region" description="Low complexity" evidence="1">
    <location>
        <begin position="38"/>
        <end position="53"/>
    </location>
</feature>
<dbReference type="EMBL" id="STGY01000086">
    <property type="protein sequence ID" value="THV32911.1"/>
    <property type="molecule type" value="Genomic_DNA"/>
</dbReference>
<keyword evidence="4" id="KW-1185">Reference proteome</keyword>
<dbReference type="PROSITE" id="PS51257">
    <property type="entry name" value="PROKAR_LIPOPROTEIN"/>
    <property type="match status" value="1"/>
</dbReference>
<comment type="caution">
    <text evidence="3">The sequence shown here is derived from an EMBL/GenBank/DDBJ whole genome shotgun (WGS) entry which is preliminary data.</text>
</comment>
<evidence type="ECO:0000313" key="4">
    <source>
        <dbReference type="Proteomes" id="UP000308760"/>
    </source>
</evidence>
<evidence type="ECO:0000313" key="3">
    <source>
        <dbReference type="EMBL" id="THV32911.1"/>
    </source>
</evidence>
<proteinExistence type="predicted"/>
<sequence>MDVKHGITKRLPLLLLATTAALALAACGADSDPESDAAEATSSQAPETESASPSPSPSPSPTEAVFPEAADGDDFDACFDGECEVLLTGPVDIAVDPDISGYDTVQVTSVEGGYVSVTPSPDSMAISMSFDMSGSANMNGLLMAPMAIEADRAVVTLSITG</sequence>
<gene>
    <name evidence="3" type="ORF">FAB82_26785</name>
</gene>
<accession>A0A4S8PRR1</accession>
<dbReference type="AlphaFoldDB" id="A0A4S8PRR1"/>